<evidence type="ECO:0000313" key="3">
    <source>
        <dbReference type="EMBL" id="KJZ76980.1"/>
    </source>
</evidence>
<gene>
    <name evidence="3" type="ORF">HIM_03857</name>
</gene>
<dbReference type="AlphaFoldDB" id="A0A0F7ZQB9"/>
<evidence type="ECO:0000256" key="2">
    <source>
        <dbReference type="SAM" id="Phobius"/>
    </source>
</evidence>
<dbReference type="OrthoDB" id="2386090at2759"/>
<accession>A0A0F7ZQB9</accession>
<reference evidence="3 4" key="1">
    <citation type="journal article" date="2014" name="Genome Biol. Evol.">
        <title>Comparative genomics and transcriptomics analyses reveal divergent lifestyle features of nematode endoparasitic fungus Hirsutella minnesotensis.</title>
        <authorList>
            <person name="Lai Y."/>
            <person name="Liu K."/>
            <person name="Zhang X."/>
            <person name="Zhang X."/>
            <person name="Li K."/>
            <person name="Wang N."/>
            <person name="Shu C."/>
            <person name="Wu Y."/>
            <person name="Wang C."/>
            <person name="Bushley K.E."/>
            <person name="Xiang M."/>
            <person name="Liu X."/>
        </authorList>
    </citation>
    <scope>NUCLEOTIDE SEQUENCE [LARGE SCALE GENOMIC DNA]</scope>
    <source>
        <strain evidence="3 4">3608</strain>
    </source>
</reference>
<dbReference type="Proteomes" id="UP000054481">
    <property type="component" value="Unassembled WGS sequence"/>
</dbReference>
<keyword evidence="2" id="KW-0472">Membrane</keyword>
<evidence type="ECO:0000256" key="1">
    <source>
        <dbReference type="SAM" id="MobiDB-lite"/>
    </source>
</evidence>
<name>A0A0F7ZQB9_9HYPO</name>
<dbReference type="EMBL" id="KQ030509">
    <property type="protein sequence ID" value="KJZ76980.1"/>
    <property type="molecule type" value="Genomic_DNA"/>
</dbReference>
<organism evidence="3 4">
    <name type="scientific">Hirsutella minnesotensis 3608</name>
    <dbReference type="NCBI Taxonomy" id="1043627"/>
    <lineage>
        <taxon>Eukaryota</taxon>
        <taxon>Fungi</taxon>
        <taxon>Dikarya</taxon>
        <taxon>Ascomycota</taxon>
        <taxon>Pezizomycotina</taxon>
        <taxon>Sordariomycetes</taxon>
        <taxon>Hypocreomycetidae</taxon>
        <taxon>Hypocreales</taxon>
        <taxon>Ophiocordycipitaceae</taxon>
        <taxon>Hirsutella</taxon>
    </lineage>
</organism>
<keyword evidence="4" id="KW-1185">Reference proteome</keyword>
<feature type="transmembrane region" description="Helical" evidence="2">
    <location>
        <begin position="130"/>
        <end position="149"/>
    </location>
</feature>
<evidence type="ECO:0000313" key="4">
    <source>
        <dbReference type="Proteomes" id="UP000054481"/>
    </source>
</evidence>
<keyword evidence="2" id="KW-1133">Transmembrane helix</keyword>
<protein>
    <submittedName>
        <fullName evidence="3">Uncharacterized protein</fullName>
    </submittedName>
</protein>
<sequence length="293" mass="32367">MPCTAQAPCGRFLMLASCAVRQLKPSARPLMPLARASLLRHVERRSYAQLSKQVGAKENQQKERANDGKKQAEHLGRDQTHNQIPERLIIYHAGTGRITFLAMLKLTSIFVSVFFCANAASSYIKADKPAYEVVAVSLCGVVPFALIAYTSAPFVTQIHIHLPSAARASRLALERYVQAIPPSAPLSFTNISGISLPRYSKLQAGDLRPAPPRARRFGLVNFVRDTTAENAARKWYNLRAVGKFYVQEAPIEKHHNRSKTAKVGRKGVVDVWIWDAIKGKIASRAAAKETGRP</sequence>
<proteinExistence type="predicted"/>
<feature type="region of interest" description="Disordered" evidence="1">
    <location>
        <begin position="50"/>
        <end position="78"/>
    </location>
</feature>
<feature type="compositionally biased region" description="Basic and acidic residues" evidence="1">
    <location>
        <begin position="59"/>
        <end position="78"/>
    </location>
</feature>
<keyword evidence="2" id="KW-0812">Transmembrane</keyword>
<feature type="transmembrane region" description="Helical" evidence="2">
    <location>
        <begin position="106"/>
        <end position="124"/>
    </location>
</feature>